<name>A0ACB0LXI1_TRIPR</name>
<protein>
    <submittedName>
        <fullName evidence="1">Uncharacterized protein</fullName>
    </submittedName>
</protein>
<sequence length="58" mass="6481">MNEQGAHTTTAAASDVEARIQIHSILALNLFVIFLLASTHIMFYFVHVKSEIAIHETE</sequence>
<dbReference type="EMBL" id="CASHSV030000716">
    <property type="protein sequence ID" value="CAJ2673096.1"/>
    <property type="molecule type" value="Genomic_DNA"/>
</dbReference>
<dbReference type="Proteomes" id="UP001177021">
    <property type="component" value="Unassembled WGS sequence"/>
</dbReference>
<organism evidence="1 2">
    <name type="scientific">Trifolium pratense</name>
    <name type="common">Red clover</name>
    <dbReference type="NCBI Taxonomy" id="57577"/>
    <lineage>
        <taxon>Eukaryota</taxon>
        <taxon>Viridiplantae</taxon>
        <taxon>Streptophyta</taxon>
        <taxon>Embryophyta</taxon>
        <taxon>Tracheophyta</taxon>
        <taxon>Spermatophyta</taxon>
        <taxon>Magnoliopsida</taxon>
        <taxon>eudicotyledons</taxon>
        <taxon>Gunneridae</taxon>
        <taxon>Pentapetalae</taxon>
        <taxon>rosids</taxon>
        <taxon>fabids</taxon>
        <taxon>Fabales</taxon>
        <taxon>Fabaceae</taxon>
        <taxon>Papilionoideae</taxon>
        <taxon>50 kb inversion clade</taxon>
        <taxon>NPAAA clade</taxon>
        <taxon>Hologalegina</taxon>
        <taxon>IRL clade</taxon>
        <taxon>Trifolieae</taxon>
        <taxon>Trifolium</taxon>
    </lineage>
</organism>
<proteinExistence type="predicted"/>
<accession>A0ACB0LXI1</accession>
<comment type="caution">
    <text evidence="1">The sequence shown here is derived from an EMBL/GenBank/DDBJ whole genome shotgun (WGS) entry which is preliminary data.</text>
</comment>
<reference evidence="1" key="1">
    <citation type="submission" date="2023-10" db="EMBL/GenBank/DDBJ databases">
        <authorList>
            <person name="Rodriguez Cubillos JULIANA M."/>
            <person name="De Vega J."/>
        </authorList>
    </citation>
    <scope>NUCLEOTIDE SEQUENCE</scope>
</reference>
<keyword evidence="2" id="KW-1185">Reference proteome</keyword>
<evidence type="ECO:0000313" key="1">
    <source>
        <dbReference type="EMBL" id="CAJ2673096.1"/>
    </source>
</evidence>
<gene>
    <name evidence="1" type="ORF">MILVUS5_LOCUS36626</name>
</gene>
<evidence type="ECO:0000313" key="2">
    <source>
        <dbReference type="Proteomes" id="UP001177021"/>
    </source>
</evidence>